<dbReference type="InterPro" id="IPR042560">
    <property type="entry name" value="Exo84_C_2"/>
</dbReference>
<feature type="region of interest" description="Disordered" evidence="4">
    <location>
        <begin position="1"/>
        <end position="22"/>
    </location>
</feature>
<protein>
    <recommendedName>
        <fullName evidence="5">Exocyst component Exo84 C-terminal domain-containing protein</fullName>
    </recommendedName>
</protein>
<reference evidence="6" key="1">
    <citation type="submission" date="2022-08" db="EMBL/GenBank/DDBJ databases">
        <authorList>
            <person name="Gutierrez-Valencia J."/>
        </authorList>
    </citation>
    <scope>NUCLEOTIDE SEQUENCE</scope>
</reference>
<feature type="non-terminal residue" evidence="6">
    <location>
        <position position="1"/>
    </location>
</feature>
<dbReference type="SUPFAM" id="SSF74788">
    <property type="entry name" value="Cullin repeat-like"/>
    <property type="match status" value="1"/>
</dbReference>
<dbReference type="InterPro" id="IPR032403">
    <property type="entry name" value="Exo84_C"/>
</dbReference>
<feature type="compositionally biased region" description="Basic and acidic residues" evidence="4">
    <location>
        <begin position="578"/>
        <end position="591"/>
    </location>
</feature>
<gene>
    <name evidence="6" type="ORF">LITE_LOCUS2303</name>
</gene>
<evidence type="ECO:0000313" key="7">
    <source>
        <dbReference type="Proteomes" id="UP001154282"/>
    </source>
</evidence>
<dbReference type="EMBL" id="CAMGYJ010000002">
    <property type="protein sequence ID" value="CAI0379535.1"/>
    <property type="molecule type" value="Genomic_DNA"/>
</dbReference>
<comment type="similarity">
    <text evidence="1">Belongs to the EXO84 family.</text>
</comment>
<name>A0AAV0H5I7_9ROSI</name>
<dbReference type="Gene3D" id="1.20.58.1220">
    <property type="entry name" value="Exo84p, C-terminal helical domain"/>
    <property type="match status" value="1"/>
</dbReference>
<dbReference type="InterPro" id="IPR016159">
    <property type="entry name" value="Cullin_repeat-like_dom_sf"/>
</dbReference>
<keyword evidence="2" id="KW-0813">Transport</keyword>
<organism evidence="6 7">
    <name type="scientific">Linum tenue</name>
    <dbReference type="NCBI Taxonomy" id="586396"/>
    <lineage>
        <taxon>Eukaryota</taxon>
        <taxon>Viridiplantae</taxon>
        <taxon>Streptophyta</taxon>
        <taxon>Embryophyta</taxon>
        <taxon>Tracheophyta</taxon>
        <taxon>Spermatophyta</taxon>
        <taxon>Magnoliopsida</taxon>
        <taxon>eudicotyledons</taxon>
        <taxon>Gunneridae</taxon>
        <taxon>Pentapetalae</taxon>
        <taxon>rosids</taxon>
        <taxon>fabids</taxon>
        <taxon>Malpighiales</taxon>
        <taxon>Linaceae</taxon>
        <taxon>Linum</taxon>
    </lineage>
</organism>
<evidence type="ECO:0000256" key="2">
    <source>
        <dbReference type="ARBA" id="ARBA00022448"/>
    </source>
</evidence>
<dbReference type="GO" id="GO:0006893">
    <property type="term" value="P:Golgi to plasma membrane transport"/>
    <property type="evidence" value="ECO:0007669"/>
    <property type="project" value="TreeGrafter"/>
</dbReference>
<dbReference type="InterPro" id="IPR042561">
    <property type="entry name" value="Exo84_C_1"/>
</dbReference>
<evidence type="ECO:0000256" key="4">
    <source>
        <dbReference type="SAM" id="MobiDB-lite"/>
    </source>
</evidence>
<feature type="compositionally biased region" description="Polar residues" evidence="4">
    <location>
        <begin position="1"/>
        <end position="10"/>
    </location>
</feature>
<dbReference type="GO" id="GO:0006887">
    <property type="term" value="P:exocytosis"/>
    <property type="evidence" value="ECO:0007669"/>
    <property type="project" value="UniProtKB-KW"/>
</dbReference>
<dbReference type="Pfam" id="PF08700">
    <property type="entry name" value="VPS51_Exo84_N"/>
    <property type="match status" value="1"/>
</dbReference>
<dbReference type="GO" id="GO:0000145">
    <property type="term" value="C:exocyst"/>
    <property type="evidence" value="ECO:0007669"/>
    <property type="project" value="InterPro"/>
</dbReference>
<dbReference type="Pfam" id="PF16528">
    <property type="entry name" value="Exo84_C"/>
    <property type="match status" value="1"/>
</dbReference>
<dbReference type="PANTHER" id="PTHR21426:SF15">
    <property type="entry name" value="EXOCYST COMPLEX COMPONENT EXO84A"/>
    <property type="match status" value="1"/>
</dbReference>
<comment type="caution">
    <text evidence="6">The sequence shown here is derived from an EMBL/GenBank/DDBJ whole genome shotgun (WGS) entry which is preliminary data.</text>
</comment>
<evidence type="ECO:0000313" key="6">
    <source>
        <dbReference type="EMBL" id="CAI0379535.1"/>
    </source>
</evidence>
<sequence>TTKDQSNQRSNNNKKKTEEKKQIHLIPFQQQEIFRSHWCEMKKEAKREMSIGDSAELEENLPLKDRLKAFKSSSFDPDAYFTTRCQTMNEKEIRHLCSYLIELKKASAEEMRKSVYANYAAFIRTSREITDLEGQLLSMRNLLSNQGGLVHALNEQVRIDSLWVGTDQTLKEDLSQIDKMELSKTEEWLMEFSNTLDVLLAERRMDEVMNALLKGEMLVEDASDTPETNPKFLVAMQASITEQRMRFADQLAETISQPSTRRSELRSAVQALKRLGDGPRAHTLLLQYHQKKLQSSMRNIRSCNSSHGGGGTYATVLSQFVFSTIARAASDCMSVFGDEPAYTSELVTWAVKQTEAFALLLKRHVLASSAATGGLRVAADCLQVCLGHCSLLEAQGLALSPVLLRIFRSSVEQAFHSNLKKIEHSTTALAVSDDWVLSFSPANGKSMSSSAASNSVGSQPKLSSSANKFNSMAQEFLEDIVPLECLHLDGPALEGVQRAFNSYVDLLIQALPGSTETEDHLEGCGRIVQPAETEIQQFALLANASLLADELLPRAAMKLLSSSNNKVDEQQQQQQSKRGSERPSHLPEQREWKRKLQRSVDRLRDSFCRLHALELIFTDEGDTNLNAHIYTSMDDHTEEPEWFPSPIFQLVFTKITTLASIATDVFVGRERFATVLLMRLMETIILWLSDDQAFWEEIEQGAKPLGPFGLQQVIPTSQVLLQLYLDMEFVLIFASQGRYLSRSLHQVIKDIIARAIDAAAATGVDPYSVLPEEDWFNEVSQIAIKMLTGKGNFGSVERDVASPTASISASSVISDAN</sequence>
<proteinExistence type="inferred from homology"/>
<dbReference type="PANTHER" id="PTHR21426">
    <property type="entry name" value="EXOCYST COMPLEX COMPONENT 8"/>
    <property type="match status" value="1"/>
</dbReference>
<dbReference type="GO" id="GO:0008104">
    <property type="term" value="P:intracellular protein localization"/>
    <property type="evidence" value="ECO:0007669"/>
    <property type="project" value="TreeGrafter"/>
</dbReference>
<dbReference type="AlphaFoldDB" id="A0AAV0H5I7"/>
<dbReference type="InterPro" id="IPR033961">
    <property type="entry name" value="Exo84"/>
</dbReference>
<accession>A0AAV0H5I7</accession>
<feature type="region of interest" description="Disordered" evidence="4">
    <location>
        <begin position="563"/>
        <end position="593"/>
    </location>
</feature>
<evidence type="ECO:0000256" key="3">
    <source>
        <dbReference type="ARBA" id="ARBA00022483"/>
    </source>
</evidence>
<evidence type="ECO:0000259" key="5">
    <source>
        <dbReference type="Pfam" id="PF16528"/>
    </source>
</evidence>
<dbReference type="FunFam" id="1.20.58.1220:FF:000001">
    <property type="entry name" value="Exocyst complex component EXO84B"/>
    <property type="match status" value="1"/>
</dbReference>
<evidence type="ECO:0000256" key="1">
    <source>
        <dbReference type="ARBA" id="ARBA00007210"/>
    </source>
</evidence>
<dbReference type="Proteomes" id="UP001154282">
    <property type="component" value="Unassembled WGS sequence"/>
</dbReference>
<dbReference type="Gene3D" id="1.20.58.1210">
    <property type="entry name" value="Exo84p, N-terminal helical domain"/>
    <property type="match status" value="1"/>
</dbReference>
<keyword evidence="7" id="KW-1185">Reference proteome</keyword>
<keyword evidence="3" id="KW-0268">Exocytosis</keyword>
<feature type="domain" description="Exocyst component Exo84 C-terminal" evidence="5">
    <location>
        <begin position="187"/>
        <end position="399"/>
    </location>
</feature>